<dbReference type="PROSITE" id="PS00086">
    <property type="entry name" value="CYTOCHROME_P450"/>
    <property type="match status" value="1"/>
</dbReference>
<keyword evidence="5" id="KW-0560">Oxidoreductase</keyword>
<keyword evidence="5" id="KW-0503">Monooxygenase</keyword>
<evidence type="ECO:0000256" key="2">
    <source>
        <dbReference type="ARBA" id="ARBA00022617"/>
    </source>
</evidence>
<dbReference type="GO" id="GO:0020037">
    <property type="term" value="F:heme binding"/>
    <property type="evidence" value="ECO:0007669"/>
    <property type="project" value="InterPro"/>
</dbReference>
<dbReference type="InterPro" id="IPR050182">
    <property type="entry name" value="Cytochrome_P450_fam2"/>
</dbReference>
<evidence type="ECO:0000256" key="1">
    <source>
        <dbReference type="ARBA" id="ARBA00010617"/>
    </source>
</evidence>
<dbReference type="Gene3D" id="1.10.630.10">
    <property type="entry name" value="Cytochrome P450"/>
    <property type="match status" value="3"/>
</dbReference>
<evidence type="ECO:0000256" key="5">
    <source>
        <dbReference type="RuleBase" id="RU000461"/>
    </source>
</evidence>
<name>G5E3K4_9PIPI</name>
<evidence type="ECO:0000256" key="6">
    <source>
        <dbReference type="SAM" id="Phobius"/>
    </source>
</evidence>
<protein>
    <submittedName>
        <fullName evidence="7">Putative cytochrome p450 2k1</fullName>
    </submittedName>
</protein>
<evidence type="ECO:0000313" key="7">
    <source>
        <dbReference type="EMBL" id="AEQ18618.1"/>
    </source>
</evidence>
<dbReference type="SUPFAM" id="SSF48264">
    <property type="entry name" value="Cytochrome P450"/>
    <property type="match status" value="1"/>
</dbReference>
<evidence type="ECO:0000256" key="4">
    <source>
        <dbReference type="ARBA" id="ARBA00023004"/>
    </source>
</evidence>
<sequence>LCGYETVKDALVNHAEEFSERGVTFSNGENWKIMRRFALSTLRDYGMGRKLIEDKIKEESDFGGTFKSYKGKAFLNTIVISAAVANIIVSIFAAGTETTSTTIRWSLLLMIKYPDIQKYTDAVIHEIQRFCDIVPLPRATTQDVNLRGYFLPKGTYVVPLLASVLRDKAHFEKPDEFYPQHFLDSQGNFVKNEAFLPFSAGKRSCAGENLAKMELFLFFTRLLQNFTFHAPTGAVLDLTPA</sequence>
<dbReference type="PANTHER" id="PTHR24300">
    <property type="entry name" value="CYTOCHROME P450 508A4-RELATED"/>
    <property type="match status" value="1"/>
</dbReference>
<dbReference type="InterPro" id="IPR036396">
    <property type="entry name" value="Cyt_P450_sf"/>
</dbReference>
<dbReference type="InterPro" id="IPR017972">
    <property type="entry name" value="Cyt_P450_CS"/>
</dbReference>
<dbReference type="Pfam" id="PF00067">
    <property type="entry name" value="p450"/>
    <property type="match status" value="1"/>
</dbReference>
<reference evidence="7" key="1">
    <citation type="submission" date="2011-09" db="EMBL/GenBank/DDBJ databases">
        <title>The odds of duplicate gene persistence after polyploidization.</title>
        <authorList>
            <person name="Chain F.J.J."/>
            <person name="Evans B.J."/>
            <person name="Dushoff J."/>
        </authorList>
    </citation>
    <scope>NUCLEOTIDE SEQUENCE</scope>
    <source>
        <tissue evidence="7">Liver</tissue>
    </source>
</reference>
<organism evidence="7">
    <name type="scientific">Hymenochirus curtipes</name>
    <name type="common">western dwarf clawed frog</name>
    <dbReference type="NCBI Taxonomy" id="8362"/>
    <lineage>
        <taxon>Eukaryota</taxon>
        <taxon>Metazoa</taxon>
        <taxon>Chordata</taxon>
        <taxon>Craniata</taxon>
        <taxon>Vertebrata</taxon>
        <taxon>Euteleostomi</taxon>
        <taxon>Amphibia</taxon>
        <taxon>Batrachia</taxon>
        <taxon>Anura</taxon>
        <taxon>Pipoidea</taxon>
        <taxon>Pipidae</taxon>
        <taxon>Pipinae</taxon>
        <taxon>Hymenochirus</taxon>
    </lineage>
</organism>
<keyword evidence="2 5" id="KW-0349">Heme</keyword>
<keyword evidence="4 5" id="KW-0408">Iron</keyword>
<feature type="non-terminal residue" evidence="7">
    <location>
        <position position="241"/>
    </location>
</feature>
<accession>G5E3K4</accession>
<dbReference type="GO" id="GO:0005506">
    <property type="term" value="F:iron ion binding"/>
    <property type="evidence" value="ECO:0007669"/>
    <property type="project" value="InterPro"/>
</dbReference>
<dbReference type="EMBL" id="JP287968">
    <property type="protein sequence ID" value="AEQ18618.1"/>
    <property type="molecule type" value="mRNA"/>
</dbReference>
<dbReference type="GO" id="GO:0006805">
    <property type="term" value="P:xenobiotic metabolic process"/>
    <property type="evidence" value="ECO:0007669"/>
    <property type="project" value="TreeGrafter"/>
</dbReference>
<dbReference type="InterPro" id="IPR001128">
    <property type="entry name" value="Cyt_P450"/>
</dbReference>
<dbReference type="GO" id="GO:0016712">
    <property type="term" value="F:oxidoreductase activity, acting on paired donors, with incorporation or reduction of molecular oxygen, reduced flavin or flavoprotein as one donor, and incorporation of one atom of oxygen"/>
    <property type="evidence" value="ECO:0007669"/>
    <property type="project" value="TreeGrafter"/>
</dbReference>
<dbReference type="GO" id="GO:0006082">
    <property type="term" value="P:organic acid metabolic process"/>
    <property type="evidence" value="ECO:0007669"/>
    <property type="project" value="TreeGrafter"/>
</dbReference>
<keyword evidence="6" id="KW-0472">Membrane</keyword>
<feature type="non-terminal residue" evidence="7">
    <location>
        <position position="1"/>
    </location>
</feature>
<dbReference type="PANTHER" id="PTHR24300:SF302">
    <property type="entry name" value="CYTOCHROME P450"/>
    <property type="match status" value="1"/>
</dbReference>
<dbReference type="PRINTS" id="PR00385">
    <property type="entry name" value="P450"/>
</dbReference>
<dbReference type="GO" id="GO:0005737">
    <property type="term" value="C:cytoplasm"/>
    <property type="evidence" value="ECO:0007669"/>
    <property type="project" value="TreeGrafter"/>
</dbReference>
<keyword evidence="3 5" id="KW-0479">Metal-binding</keyword>
<dbReference type="AlphaFoldDB" id="G5E3K4"/>
<comment type="similarity">
    <text evidence="1 5">Belongs to the cytochrome P450 family.</text>
</comment>
<feature type="transmembrane region" description="Helical" evidence="6">
    <location>
        <begin position="73"/>
        <end position="94"/>
    </location>
</feature>
<evidence type="ECO:0000256" key="3">
    <source>
        <dbReference type="ARBA" id="ARBA00022723"/>
    </source>
</evidence>
<keyword evidence="6" id="KW-1133">Transmembrane helix</keyword>
<keyword evidence="6" id="KW-0812">Transmembrane</keyword>
<proteinExistence type="evidence at transcript level"/>